<sequence>MKKYKYLKTTLIWNEITKSFIQIKKIIKSSKTDEKQHYLSLTPIPDADKDNAYSNMLKFALSQDKIKNIAITGPYGSGKSSVLLTFREQNLQWNYLNISLATFKTPLEGDNVENQKKEVEALEKSILQQLFYSVKQKDIPKSRLKRITSTNKINIFVLATFLFILALSFISIFFPDITILKPYPHIKNKITEYKHIVILLFAVLSFVSLYLLVKYFEIIQELKFKFQDTEITLNNKSNESMLNTYLDEVLYFFERSKVNIVIFEDLDRFNNTEIFIKLRELNELINNSKQINKNIIFIYAIKDDMFLDKDRSKFFDFIIPIIPVINPTNAYYLIKKSYINKFIDKELNDKIEDKFLHQVSLFFDDLRLVTNIFNEFNLYNIKINSSNLNSNKLLALIIYKNYYPKDFSDLHSNTGEIYNLFNIVKSKIIPYICKDIETEIKTIELEISKSDKENIASIQELRKIYIHEIQKKFPIISSITSSRYNFNELSYLIVLKADSQEIDYLDLESDENFKILKDSNSIEWAVIDTSNLSYLKYEIKNKDDIKFSFKEIEKSIDTNQSYEFREKNIKNKYFSKRENTLKKIKELKIKNNNIKQYSLKEILEENQNKIIFDEEKHPPLLQFFIREGYIDEHYPDYISYFIDSVISIKERDYALNVLGSNNSDFELKLNNIDKIISRYFNPRHFNNTSILNYDLLDFIIKNKNNYLEHYSNLLNLLANNDERSKDFIISYINRGKNLTDFINSLCVVWDDLFNYISTLIDSEDQIENLLTIILKKTEHNNINKLNKNNLPTEYISKKSNFIYFIKNVYAENSEKIINFISIIKPSFSYLECEISDKSLFNEICRNEYFEFNEKMILQIIRVNNEDKKIDEIQNIFSSKPYGTLQYFAPDYLKFQVDQSIDHFFEEVYIPSSENLNESSNYFIKLINNEDLKNSHKEWLIENNEVQIDFISYIREAQFWKPILAKNKVKPSWDSLISYYQYNDCILDEVIFNYINENNVLLKEQEISASESKINIPDITEQFEVGLLESDSLSETAYKAVISSRMFNHDSLNLLDLSKLKISLLINEKVLSLTSENVENLRKISTDYVKDIFVQNLSTDCAELNDEILLEKPEYELLLQSPELTAAQKLIIVEKLGINFYQESNVQHIINQIFKNNGKYIPMEHINSFFAKTLSTQTRIKLLIPEISNLDHSNISTLLNMLDEPYSSIPNLGNHSLNYSDENENLINALKQIGYVNRVIIYEKKSILGIKSKSKINFTTKS</sequence>
<keyword evidence="1" id="KW-0812">Transmembrane</keyword>
<feature type="transmembrane region" description="Helical" evidence="1">
    <location>
        <begin position="195"/>
        <end position="213"/>
    </location>
</feature>
<dbReference type="InterPro" id="IPR027417">
    <property type="entry name" value="P-loop_NTPase"/>
</dbReference>
<evidence type="ECO:0000259" key="2">
    <source>
        <dbReference type="Pfam" id="PF20693"/>
    </source>
</evidence>
<evidence type="ECO:0000256" key="1">
    <source>
        <dbReference type="SAM" id="Phobius"/>
    </source>
</evidence>
<feature type="transmembrane region" description="Helical" evidence="1">
    <location>
        <begin position="314"/>
        <end position="334"/>
    </location>
</feature>
<gene>
    <name evidence="3" type="ORF">F963_00427</name>
</gene>
<dbReference type="HOGENOM" id="CLU_005044_0_0_6"/>
<feature type="transmembrane region" description="Helical" evidence="1">
    <location>
        <begin position="153"/>
        <end position="175"/>
    </location>
</feature>
<accession>N8YWT6</accession>
<dbReference type="EMBL" id="APPK01000011">
    <property type="protein sequence ID" value="ENV23700.1"/>
    <property type="molecule type" value="Genomic_DNA"/>
</dbReference>
<name>N8YWT6_ACIBZ</name>
<dbReference type="RefSeq" id="WP_004827919.1">
    <property type="nucleotide sequence ID" value="NZ_KB849466.1"/>
</dbReference>
<dbReference type="AlphaFoldDB" id="N8YWT6"/>
<evidence type="ECO:0000313" key="4">
    <source>
        <dbReference type="Proteomes" id="UP000013270"/>
    </source>
</evidence>
<evidence type="ECO:0000313" key="3">
    <source>
        <dbReference type="EMBL" id="ENV23700.1"/>
    </source>
</evidence>
<keyword evidence="1" id="KW-0472">Membrane</keyword>
<dbReference type="InterPro" id="IPR048428">
    <property type="entry name" value="YobI-NTPase"/>
</dbReference>
<keyword evidence="1" id="KW-1133">Transmembrane helix</keyword>
<proteinExistence type="predicted"/>
<dbReference type="SUPFAM" id="SSF52540">
    <property type="entry name" value="P-loop containing nucleoside triphosphate hydrolases"/>
    <property type="match status" value="1"/>
</dbReference>
<dbReference type="Pfam" id="PF20693">
    <property type="entry name" value="YobI-ATPase"/>
    <property type="match status" value="1"/>
</dbReference>
<dbReference type="PATRIC" id="fig|1217651.3.peg.406"/>
<reference evidence="3 4" key="1">
    <citation type="submission" date="2013-02" db="EMBL/GenBank/DDBJ databases">
        <title>The Genome Sequence of Acinetobacter bereziniae NIPH 3.</title>
        <authorList>
            <consortium name="The Broad Institute Genome Sequencing Platform"/>
            <consortium name="The Broad Institute Genome Sequencing Center for Infectious Disease"/>
            <person name="Cerqueira G."/>
            <person name="Feldgarden M."/>
            <person name="Courvalin P."/>
            <person name="Perichon B."/>
            <person name="Grillot-Courvalin C."/>
            <person name="Clermont D."/>
            <person name="Rocha E."/>
            <person name="Yoon E.-J."/>
            <person name="Nemec A."/>
            <person name="Walker B."/>
            <person name="Young S.K."/>
            <person name="Zeng Q."/>
            <person name="Gargeya S."/>
            <person name="Fitzgerald M."/>
            <person name="Haas B."/>
            <person name="Abouelleil A."/>
            <person name="Alvarado L."/>
            <person name="Arachchi H.M."/>
            <person name="Berlin A.M."/>
            <person name="Chapman S.B."/>
            <person name="Dewar J."/>
            <person name="Goldberg J."/>
            <person name="Griggs A."/>
            <person name="Gujja S."/>
            <person name="Hansen M."/>
            <person name="Howarth C."/>
            <person name="Imamovic A."/>
            <person name="Larimer J."/>
            <person name="McCowan C."/>
            <person name="Murphy C."/>
            <person name="Neiman D."/>
            <person name="Pearson M."/>
            <person name="Priest M."/>
            <person name="Roberts A."/>
            <person name="Saif S."/>
            <person name="Shea T."/>
            <person name="Sisk P."/>
            <person name="Sykes S."/>
            <person name="Wortman J."/>
            <person name="Nusbaum C."/>
            <person name="Birren B."/>
        </authorList>
    </citation>
    <scope>NUCLEOTIDE SEQUENCE [LARGE SCALE GENOMIC DNA]</scope>
    <source>
        <strain evidence="3 4">NIPH 3</strain>
    </source>
</reference>
<feature type="domain" description="YobI-like P-loop NTPase" evidence="2">
    <location>
        <begin position="53"/>
        <end position="418"/>
    </location>
</feature>
<dbReference type="Proteomes" id="UP000013270">
    <property type="component" value="Unassembled WGS sequence"/>
</dbReference>
<comment type="caution">
    <text evidence="3">The sequence shown here is derived from an EMBL/GenBank/DDBJ whole genome shotgun (WGS) entry which is preliminary data.</text>
</comment>
<protein>
    <recommendedName>
        <fullName evidence="2">YobI-like P-loop NTPase domain-containing protein</fullName>
    </recommendedName>
</protein>
<organism evidence="3 4">
    <name type="scientific">Acinetobacter bereziniae NIPH 3</name>
    <dbReference type="NCBI Taxonomy" id="1217651"/>
    <lineage>
        <taxon>Bacteria</taxon>
        <taxon>Pseudomonadati</taxon>
        <taxon>Pseudomonadota</taxon>
        <taxon>Gammaproteobacteria</taxon>
        <taxon>Moraxellales</taxon>
        <taxon>Moraxellaceae</taxon>
        <taxon>Acinetobacter</taxon>
    </lineage>
</organism>